<comment type="caution">
    <text evidence="3">The sequence shown here is derived from an EMBL/GenBank/DDBJ whole genome shotgun (WGS) entry which is preliminary data.</text>
</comment>
<dbReference type="SUPFAM" id="SSF81606">
    <property type="entry name" value="PP2C-like"/>
    <property type="match status" value="1"/>
</dbReference>
<evidence type="ECO:0000313" key="4">
    <source>
        <dbReference type="Proteomes" id="UP001152523"/>
    </source>
</evidence>
<evidence type="ECO:0000313" key="3">
    <source>
        <dbReference type="EMBL" id="CAH9127176.1"/>
    </source>
</evidence>
<evidence type="ECO:0000256" key="1">
    <source>
        <dbReference type="RuleBase" id="RU366020"/>
    </source>
</evidence>
<dbReference type="EMBL" id="CAMAPF010000945">
    <property type="protein sequence ID" value="CAH9127176.1"/>
    <property type="molecule type" value="Genomic_DNA"/>
</dbReference>
<dbReference type="EC" id="3.1.3.16" evidence="1"/>
<reference evidence="3" key="1">
    <citation type="submission" date="2022-07" db="EMBL/GenBank/DDBJ databases">
        <authorList>
            <person name="Macas J."/>
            <person name="Novak P."/>
            <person name="Neumann P."/>
        </authorList>
    </citation>
    <scope>NUCLEOTIDE SEQUENCE</scope>
</reference>
<name>A0AAV0EVR5_9ASTE</name>
<keyword evidence="1" id="KW-0904">Protein phosphatase</keyword>
<sequence length="295" mass="31917">MAVTRTTKRVIREYGNPITMNYVQTLLLMGLARPSSTKMVAGAFYIPKHNPSMPLGQDSHFILPGAHTVGVADGVGGWSKRGIDAGIYARELMRNAVLAIRRQLQSEGSVDPTAALDEAYVDTDEPGSSTACILTLVDDVVRAVNVGDSGFVILRGGRVCYRTPVQQTRFNCPVQLGRDSDDSSVAEEIEVAVEPGDVVVMATDGLFDNVHQEELERLVQEDAAGGGIKNPGNLAAKIARYALRNAINGEIETPFSVESRKAGVDPEAVGGKYDDITVIVAYIMRPSKKRRRMNQ</sequence>
<keyword evidence="1" id="KW-0378">Hydrolase</keyword>
<dbReference type="SMART" id="SM00332">
    <property type="entry name" value="PP2Cc"/>
    <property type="match status" value="1"/>
</dbReference>
<proteinExistence type="inferred from homology"/>
<dbReference type="InterPro" id="IPR001932">
    <property type="entry name" value="PPM-type_phosphatase-like_dom"/>
</dbReference>
<dbReference type="GO" id="GO:0004722">
    <property type="term" value="F:protein serine/threonine phosphatase activity"/>
    <property type="evidence" value="ECO:0007669"/>
    <property type="project" value="UniProtKB-EC"/>
</dbReference>
<accession>A0AAV0EVR5</accession>
<keyword evidence="1" id="KW-0479">Metal-binding</keyword>
<gene>
    <name evidence="3" type="ORF">CEPIT_LOCUS28113</name>
</gene>
<organism evidence="3 4">
    <name type="scientific">Cuscuta epithymum</name>
    <dbReference type="NCBI Taxonomy" id="186058"/>
    <lineage>
        <taxon>Eukaryota</taxon>
        <taxon>Viridiplantae</taxon>
        <taxon>Streptophyta</taxon>
        <taxon>Embryophyta</taxon>
        <taxon>Tracheophyta</taxon>
        <taxon>Spermatophyta</taxon>
        <taxon>Magnoliopsida</taxon>
        <taxon>eudicotyledons</taxon>
        <taxon>Gunneridae</taxon>
        <taxon>Pentapetalae</taxon>
        <taxon>asterids</taxon>
        <taxon>lamiids</taxon>
        <taxon>Solanales</taxon>
        <taxon>Convolvulaceae</taxon>
        <taxon>Cuscuteae</taxon>
        <taxon>Cuscuta</taxon>
        <taxon>Cuscuta subgen. Cuscuta</taxon>
    </lineage>
</organism>
<comment type="cofactor">
    <cofactor evidence="1">
        <name>Mg(2+)</name>
        <dbReference type="ChEBI" id="CHEBI:18420"/>
    </cofactor>
</comment>
<comment type="similarity">
    <text evidence="1">Belongs to the PP2C family.</text>
</comment>
<dbReference type="Pfam" id="PF07228">
    <property type="entry name" value="SpoIIE"/>
    <property type="match status" value="1"/>
</dbReference>
<comment type="catalytic activity">
    <reaction evidence="1">
        <text>O-phospho-L-seryl-[protein] + H2O = L-seryl-[protein] + phosphate</text>
        <dbReference type="Rhea" id="RHEA:20629"/>
        <dbReference type="Rhea" id="RHEA-COMP:9863"/>
        <dbReference type="Rhea" id="RHEA-COMP:11604"/>
        <dbReference type="ChEBI" id="CHEBI:15377"/>
        <dbReference type="ChEBI" id="CHEBI:29999"/>
        <dbReference type="ChEBI" id="CHEBI:43474"/>
        <dbReference type="ChEBI" id="CHEBI:83421"/>
        <dbReference type="EC" id="3.1.3.16"/>
    </reaction>
</comment>
<dbReference type="SMART" id="SM00331">
    <property type="entry name" value="PP2C_SIG"/>
    <property type="match status" value="1"/>
</dbReference>
<dbReference type="InterPro" id="IPR036457">
    <property type="entry name" value="PPM-type-like_dom_sf"/>
</dbReference>
<dbReference type="PANTHER" id="PTHR12320:SF81">
    <property type="entry name" value="PROTEIN PHOSPHATASE 2C 23-RELATED"/>
    <property type="match status" value="1"/>
</dbReference>
<dbReference type="Gene3D" id="3.60.40.10">
    <property type="entry name" value="PPM-type phosphatase domain"/>
    <property type="match status" value="2"/>
</dbReference>
<comment type="cofactor">
    <cofactor evidence="1">
        <name>Mn(2+)</name>
        <dbReference type="ChEBI" id="CHEBI:29035"/>
    </cofactor>
</comment>
<keyword evidence="1" id="KW-0460">Magnesium</keyword>
<feature type="domain" description="PPM-type phosphatase" evidence="2">
    <location>
        <begin position="40"/>
        <end position="283"/>
    </location>
</feature>
<dbReference type="PROSITE" id="PS51746">
    <property type="entry name" value="PPM_2"/>
    <property type="match status" value="1"/>
</dbReference>
<evidence type="ECO:0000259" key="2">
    <source>
        <dbReference type="PROSITE" id="PS51746"/>
    </source>
</evidence>
<comment type="catalytic activity">
    <reaction evidence="1">
        <text>O-phospho-L-threonyl-[protein] + H2O = L-threonyl-[protein] + phosphate</text>
        <dbReference type="Rhea" id="RHEA:47004"/>
        <dbReference type="Rhea" id="RHEA-COMP:11060"/>
        <dbReference type="Rhea" id="RHEA-COMP:11605"/>
        <dbReference type="ChEBI" id="CHEBI:15377"/>
        <dbReference type="ChEBI" id="CHEBI:30013"/>
        <dbReference type="ChEBI" id="CHEBI:43474"/>
        <dbReference type="ChEBI" id="CHEBI:61977"/>
        <dbReference type="EC" id="3.1.3.16"/>
    </reaction>
</comment>
<keyword evidence="1" id="KW-0464">Manganese</keyword>
<keyword evidence="4" id="KW-1185">Reference proteome</keyword>
<dbReference type="Proteomes" id="UP001152523">
    <property type="component" value="Unassembled WGS sequence"/>
</dbReference>
<dbReference type="GO" id="GO:0046872">
    <property type="term" value="F:metal ion binding"/>
    <property type="evidence" value="ECO:0007669"/>
    <property type="project" value="UniProtKB-UniRule"/>
</dbReference>
<dbReference type="PANTHER" id="PTHR12320">
    <property type="entry name" value="PROTEIN PHOSPHATASE 2C"/>
    <property type="match status" value="1"/>
</dbReference>
<dbReference type="AlphaFoldDB" id="A0AAV0EVR5"/>
<dbReference type="InterPro" id="IPR039123">
    <property type="entry name" value="PPTC7"/>
</dbReference>
<protein>
    <recommendedName>
        <fullName evidence="1">Protein phosphatase</fullName>
        <ecNumber evidence="1">3.1.3.16</ecNumber>
    </recommendedName>
</protein>